<evidence type="ECO:0000256" key="3">
    <source>
        <dbReference type="ARBA" id="ARBA00022989"/>
    </source>
</evidence>
<dbReference type="AlphaFoldDB" id="V4QTS4"/>
<dbReference type="EMBL" id="AWXZ01000039">
    <property type="protein sequence ID" value="ESR23172.1"/>
    <property type="molecule type" value="Genomic_DNA"/>
</dbReference>
<feature type="transmembrane region" description="Helical" evidence="5">
    <location>
        <begin position="46"/>
        <end position="70"/>
    </location>
</feature>
<dbReference type="Pfam" id="PF01699">
    <property type="entry name" value="Na_Ca_ex"/>
    <property type="match status" value="2"/>
</dbReference>
<proteinExistence type="predicted"/>
<dbReference type="GO" id="GO:0005262">
    <property type="term" value="F:calcium channel activity"/>
    <property type="evidence" value="ECO:0007669"/>
    <property type="project" value="TreeGrafter"/>
</dbReference>
<feature type="transmembrane region" description="Helical" evidence="5">
    <location>
        <begin position="76"/>
        <end position="95"/>
    </location>
</feature>
<dbReference type="InterPro" id="IPR004481">
    <property type="entry name" value="K/Na/Ca-exchanger"/>
</dbReference>
<feature type="transmembrane region" description="Helical" evidence="5">
    <location>
        <begin position="6"/>
        <end position="25"/>
    </location>
</feature>
<dbReference type="PANTHER" id="PTHR10846">
    <property type="entry name" value="SODIUM/POTASSIUM/CALCIUM EXCHANGER"/>
    <property type="match status" value="1"/>
</dbReference>
<keyword evidence="3 5" id="KW-1133">Transmembrane helix</keyword>
<evidence type="ECO:0000313" key="7">
    <source>
        <dbReference type="EMBL" id="ESR23172.1"/>
    </source>
</evidence>
<reference evidence="7 8" key="1">
    <citation type="journal article" date="2014" name="Genome Announc.">
        <title>Draft Genome Sequence of Lutibaculum baratangense Strain AMV1T, Isolated from a Mud Volcano in Andamans, India.</title>
        <authorList>
            <person name="Singh A."/>
            <person name="Sreenivas A."/>
            <person name="Sathyanarayana Reddy G."/>
            <person name="Pinnaka A.K."/>
            <person name="Shivaji S."/>
        </authorList>
    </citation>
    <scope>NUCLEOTIDE SEQUENCE [LARGE SCALE GENOMIC DNA]</scope>
    <source>
        <strain evidence="7 8">AMV1</strain>
    </source>
</reference>
<feature type="transmembrane region" description="Helical" evidence="5">
    <location>
        <begin position="196"/>
        <end position="218"/>
    </location>
</feature>
<dbReference type="STRING" id="631454.N177_3240"/>
<protein>
    <recommendedName>
        <fullName evidence="6">Sodium/calcium exchanger membrane region domain-containing protein</fullName>
    </recommendedName>
</protein>
<sequence length="340" mass="34909">MLLLIDLPVAATVAIFLAAAALVTFAGTRLSPVADELADHTGLGEVVAGALFVGISTSLPGILTSVLTAAADYPSLSIGNALGSLTAQTMFLAIADMAYRRANLEHAAATVTGLAQGVLFMALLCVPLFAASFPLPVLGIDVATLVMIGGYALGLRLLTGIKKEPMWVPVETSETAEEESEPDESGSSAKECWKRFFLYSGLTAAGGYFIAVSGVALVRQSGMSETAVGTIFTGVATSLPELVTAVMAVRIGAVSLAVGDVLGGNAFDVLFLGVADLFYGGSIYAEFSAQDRSTALIAQTMTGIIILGMLRRERNGPGGIGFESVIVLGLYAVSVAVVAF</sequence>
<feature type="domain" description="Sodium/calcium exchanger membrane region" evidence="6">
    <location>
        <begin position="197"/>
        <end position="338"/>
    </location>
</feature>
<dbReference type="Gene3D" id="1.20.1420.30">
    <property type="entry name" value="NCX, central ion-binding region"/>
    <property type="match status" value="1"/>
</dbReference>
<dbReference type="RefSeq" id="WP_023433359.1">
    <property type="nucleotide sequence ID" value="NZ_AWXZ01000039.1"/>
</dbReference>
<dbReference type="GO" id="GO:0005886">
    <property type="term" value="C:plasma membrane"/>
    <property type="evidence" value="ECO:0007669"/>
    <property type="project" value="TreeGrafter"/>
</dbReference>
<dbReference type="InterPro" id="IPR044880">
    <property type="entry name" value="NCX_ion-bd_dom_sf"/>
</dbReference>
<evidence type="ECO:0000256" key="1">
    <source>
        <dbReference type="ARBA" id="ARBA00004141"/>
    </source>
</evidence>
<name>V4QTS4_9HYPH</name>
<keyword evidence="4 5" id="KW-0472">Membrane</keyword>
<evidence type="ECO:0000256" key="5">
    <source>
        <dbReference type="SAM" id="Phobius"/>
    </source>
</evidence>
<comment type="caution">
    <text evidence="7">The sequence shown here is derived from an EMBL/GenBank/DDBJ whole genome shotgun (WGS) entry which is preliminary data.</text>
</comment>
<dbReference type="PANTHER" id="PTHR10846:SF8">
    <property type="entry name" value="INNER MEMBRANE PROTEIN YRBG"/>
    <property type="match status" value="1"/>
</dbReference>
<dbReference type="InterPro" id="IPR004837">
    <property type="entry name" value="NaCa_Exmemb"/>
</dbReference>
<feature type="domain" description="Sodium/calcium exchanger membrane region" evidence="6">
    <location>
        <begin position="13"/>
        <end position="137"/>
    </location>
</feature>
<comment type="subcellular location">
    <subcellularLocation>
        <location evidence="1">Membrane</location>
        <topology evidence="1">Multi-pass membrane protein</topology>
    </subcellularLocation>
</comment>
<feature type="transmembrane region" description="Helical" evidence="5">
    <location>
        <begin position="107"/>
        <end position="131"/>
    </location>
</feature>
<organism evidence="7 8">
    <name type="scientific">Lutibaculum baratangense AMV1</name>
    <dbReference type="NCBI Taxonomy" id="631454"/>
    <lineage>
        <taxon>Bacteria</taxon>
        <taxon>Pseudomonadati</taxon>
        <taxon>Pseudomonadota</taxon>
        <taxon>Alphaproteobacteria</taxon>
        <taxon>Hyphomicrobiales</taxon>
        <taxon>Tepidamorphaceae</taxon>
        <taxon>Lutibaculum</taxon>
    </lineage>
</organism>
<dbReference type="GO" id="GO:0008273">
    <property type="term" value="F:calcium, potassium:sodium antiporter activity"/>
    <property type="evidence" value="ECO:0007669"/>
    <property type="project" value="TreeGrafter"/>
</dbReference>
<feature type="transmembrane region" description="Helical" evidence="5">
    <location>
        <begin position="293"/>
        <end position="310"/>
    </location>
</feature>
<evidence type="ECO:0000259" key="6">
    <source>
        <dbReference type="Pfam" id="PF01699"/>
    </source>
</evidence>
<dbReference type="GO" id="GO:0006874">
    <property type="term" value="P:intracellular calcium ion homeostasis"/>
    <property type="evidence" value="ECO:0007669"/>
    <property type="project" value="TreeGrafter"/>
</dbReference>
<feature type="transmembrane region" description="Helical" evidence="5">
    <location>
        <begin position="269"/>
        <end position="287"/>
    </location>
</feature>
<accession>V4QTS4</accession>
<evidence type="ECO:0000256" key="4">
    <source>
        <dbReference type="ARBA" id="ARBA00023136"/>
    </source>
</evidence>
<feature type="transmembrane region" description="Helical" evidence="5">
    <location>
        <begin position="137"/>
        <end position="158"/>
    </location>
</feature>
<keyword evidence="8" id="KW-1185">Reference proteome</keyword>
<dbReference type="OrthoDB" id="153124at2"/>
<evidence type="ECO:0000256" key="2">
    <source>
        <dbReference type="ARBA" id="ARBA00022692"/>
    </source>
</evidence>
<evidence type="ECO:0000313" key="8">
    <source>
        <dbReference type="Proteomes" id="UP000017819"/>
    </source>
</evidence>
<keyword evidence="2 5" id="KW-0812">Transmembrane</keyword>
<dbReference type="eggNOG" id="COG0530">
    <property type="taxonomic scope" value="Bacteria"/>
</dbReference>
<feature type="transmembrane region" description="Helical" evidence="5">
    <location>
        <begin position="322"/>
        <end position="339"/>
    </location>
</feature>
<dbReference type="Proteomes" id="UP000017819">
    <property type="component" value="Unassembled WGS sequence"/>
</dbReference>
<gene>
    <name evidence="7" type="ORF">N177_3240</name>
</gene>